<dbReference type="GO" id="GO:0004462">
    <property type="term" value="F:lactoylglutathione lyase activity"/>
    <property type="evidence" value="ECO:0007669"/>
    <property type="project" value="InterPro"/>
</dbReference>
<dbReference type="CDD" id="cd08352">
    <property type="entry name" value="VOC_Bs_YwkD_like"/>
    <property type="match status" value="1"/>
</dbReference>
<dbReference type="InterPro" id="IPR029068">
    <property type="entry name" value="Glyas_Bleomycin-R_OHBP_Dase"/>
</dbReference>
<dbReference type="InterPro" id="IPR037478">
    <property type="entry name" value="YwkD-like_dom"/>
</dbReference>
<feature type="domain" description="VOC" evidence="2">
    <location>
        <begin position="23"/>
        <end position="155"/>
    </location>
</feature>
<name>B4U306_STREM</name>
<dbReference type="PANTHER" id="PTHR36113:SF6">
    <property type="entry name" value="FOSFOMYCIN RESISTANCE PROTEIN FOSX"/>
    <property type="match status" value="1"/>
</dbReference>
<dbReference type="SUPFAM" id="SSF54593">
    <property type="entry name" value="Glyoxalase/Bleomycin resistance protein/Dihydroxybiphenyl dioxygenase"/>
    <property type="match status" value="1"/>
</dbReference>
<keyword evidence="3" id="KW-0456">Lyase</keyword>
<evidence type="ECO:0000313" key="3">
    <source>
        <dbReference type="EMBL" id="ACG62373.1"/>
    </source>
</evidence>
<dbReference type="HOGENOM" id="CLU_046006_2_4_9"/>
<dbReference type="Gene3D" id="3.10.180.10">
    <property type="entry name" value="2,3-Dihydroxybiphenyl 1,2-Dioxygenase, domain 1"/>
    <property type="match status" value="1"/>
</dbReference>
<dbReference type="PROSITE" id="PS00934">
    <property type="entry name" value="GLYOXALASE_I_1"/>
    <property type="match status" value="1"/>
</dbReference>
<dbReference type="InterPro" id="IPR004360">
    <property type="entry name" value="Glyas_Fos-R_dOase_dom"/>
</dbReference>
<evidence type="ECO:0000259" key="2">
    <source>
        <dbReference type="PROSITE" id="PS51819"/>
    </source>
</evidence>
<evidence type="ECO:0000313" key="4">
    <source>
        <dbReference type="Proteomes" id="UP000001873"/>
    </source>
</evidence>
<accession>B4U306</accession>
<dbReference type="InterPro" id="IPR018146">
    <property type="entry name" value="Glyoxalase_1_CS"/>
</dbReference>
<dbReference type="Proteomes" id="UP000001873">
    <property type="component" value="Chromosome"/>
</dbReference>
<dbReference type="GO" id="GO:0046872">
    <property type="term" value="F:metal ion binding"/>
    <property type="evidence" value="ECO:0007669"/>
    <property type="project" value="UniProtKB-KW"/>
</dbReference>
<dbReference type="KEGG" id="sez:Sez_1019"/>
<dbReference type="PROSITE" id="PS51819">
    <property type="entry name" value="VOC"/>
    <property type="match status" value="1"/>
</dbReference>
<dbReference type="InterPro" id="IPR051332">
    <property type="entry name" value="Fosfomycin_Res_Enzymes"/>
</dbReference>
<dbReference type="AlphaFoldDB" id="B4U306"/>
<dbReference type="Pfam" id="PF00903">
    <property type="entry name" value="Glyoxalase"/>
    <property type="match status" value="1"/>
</dbReference>
<gene>
    <name evidence="3" type="ordered locus">Sez_1019</name>
</gene>
<evidence type="ECO:0000256" key="1">
    <source>
        <dbReference type="ARBA" id="ARBA00022723"/>
    </source>
</evidence>
<reference evidence="3 4" key="1">
    <citation type="journal article" date="2008" name="PLoS ONE">
        <title>Genome sequence of a lancefield group C Streptococcus zooepidemicus strain causing epidemic nephritis: new information about an old disease.</title>
        <authorList>
            <person name="Beres S.B."/>
            <person name="Sesso R."/>
            <person name="Pinto S.W.L."/>
            <person name="Hoe N.P."/>
            <person name="Porcella S.F."/>
            <person name="Deleo F.R."/>
            <person name="Musser J.M."/>
        </authorList>
    </citation>
    <scope>NUCLEOTIDE SEQUENCE [LARGE SCALE GENOMIC DNA]</scope>
    <source>
        <strain evidence="3 4">MGCS10565</strain>
    </source>
</reference>
<dbReference type="PANTHER" id="PTHR36113">
    <property type="entry name" value="LYASE, PUTATIVE-RELATED-RELATED"/>
    <property type="match status" value="1"/>
</dbReference>
<keyword evidence="1" id="KW-0479">Metal-binding</keyword>
<dbReference type="InterPro" id="IPR037523">
    <property type="entry name" value="VOC_core"/>
</dbReference>
<proteinExistence type="predicted"/>
<organism evidence="3 4">
    <name type="scientific">Streptococcus equi subsp. zooepidemicus (strain MGCS10565)</name>
    <dbReference type="NCBI Taxonomy" id="552526"/>
    <lineage>
        <taxon>Bacteria</taxon>
        <taxon>Bacillati</taxon>
        <taxon>Bacillota</taxon>
        <taxon>Bacilli</taxon>
        <taxon>Lactobacillales</taxon>
        <taxon>Streptococcaceae</taxon>
        <taxon>Streptococcus</taxon>
    </lineage>
</organism>
<sequence>MLILLYFTFFHLIKELNHMELKAIHHIAIIVSDYEVSKDFYVNKLGFEIIRENHRPERHDYKLDLKCGAIELEIFGNKKTDPAYQAPPKRIGRPEYDQEACGLRHLAFHVKPIEAYIEQLMAKGIAVEPLRYDDYTGKKMTFFFDPDGLPLELHE</sequence>
<dbReference type="EMBL" id="CP001129">
    <property type="protein sequence ID" value="ACG62373.1"/>
    <property type="molecule type" value="Genomic_DNA"/>
</dbReference>
<protein>
    <submittedName>
        <fullName evidence="3">Lactoylglutathione lyase</fullName>
    </submittedName>
</protein>